<evidence type="ECO:0000313" key="3">
    <source>
        <dbReference type="EMBL" id="RXJ51082.1"/>
    </source>
</evidence>
<name>A0A4Q0XKQ2_9FLAO</name>
<feature type="domain" description="GmrSD restriction endonucleases C-terminal" evidence="2">
    <location>
        <begin position="425"/>
        <end position="584"/>
    </location>
</feature>
<evidence type="ECO:0000259" key="2">
    <source>
        <dbReference type="Pfam" id="PF07510"/>
    </source>
</evidence>
<comment type="caution">
    <text evidence="3">The sequence shown here is derived from an EMBL/GenBank/DDBJ whole genome shotgun (WGS) entry which is preliminary data.</text>
</comment>
<gene>
    <name evidence="3" type="ORF">ESZ48_04185</name>
</gene>
<accession>A0A4Q0XKQ2</accession>
<dbReference type="Proteomes" id="UP000289792">
    <property type="component" value="Unassembled WGS sequence"/>
</dbReference>
<dbReference type="PANTHER" id="PTHR35149">
    <property type="entry name" value="SLL5132 PROTEIN"/>
    <property type="match status" value="1"/>
</dbReference>
<organism evidence="3 4">
    <name type="scientific">Gelidibacter gilvus</name>
    <dbReference type="NCBI Taxonomy" id="59602"/>
    <lineage>
        <taxon>Bacteria</taxon>
        <taxon>Pseudomonadati</taxon>
        <taxon>Bacteroidota</taxon>
        <taxon>Flavobacteriia</taxon>
        <taxon>Flavobacteriales</taxon>
        <taxon>Flavobacteriaceae</taxon>
        <taxon>Gelidibacter</taxon>
    </lineage>
</organism>
<dbReference type="AlphaFoldDB" id="A0A4Q0XKQ2"/>
<dbReference type="Pfam" id="PF03235">
    <property type="entry name" value="GmrSD_N"/>
    <property type="match status" value="1"/>
</dbReference>
<protein>
    <submittedName>
        <fullName evidence="3">DUF262 domain-containing protein</fullName>
    </submittedName>
</protein>
<dbReference type="EMBL" id="SDDZ01000002">
    <property type="protein sequence ID" value="RXJ51082.1"/>
    <property type="molecule type" value="Genomic_DNA"/>
</dbReference>
<proteinExistence type="predicted"/>
<reference evidence="3 4" key="1">
    <citation type="submission" date="2019-01" db="EMBL/GenBank/DDBJ databases">
        <title>Genome sequence of the Antarctic species Gelidibacter gilvus ACAM 158(T).</title>
        <authorList>
            <person name="Bowman J.P."/>
        </authorList>
    </citation>
    <scope>NUCLEOTIDE SEQUENCE [LARGE SCALE GENOMIC DNA]</scope>
    <source>
        <strain evidence="3 4">IC158</strain>
    </source>
</reference>
<dbReference type="Pfam" id="PF07510">
    <property type="entry name" value="GmrSD_C"/>
    <property type="match status" value="1"/>
</dbReference>
<dbReference type="InterPro" id="IPR004919">
    <property type="entry name" value="GmrSD_N"/>
</dbReference>
<dbReference type="PANTHER" id="PTHR35149:SF2">
    <property type="entry name" value="DUF262 DOMAIN-CONTAINING PROTEIN"/>
    <property type="match status" value="1"/>
</dbReference>
<dbReference type="OrthoDB" id="9798761at2"/>
<sequence>MTEKNNIQIQFDYLDLEKCFKNFYVVPDYQREYVWEERQVNQLLSDVFDEFDNNHNKEYFIGSTVVFKDNNGSYELIDGQQRTTTLFLIICALKSVYKEWNLDTDTLDRMIKDKTVNALGDSIDKYKLELQYKDSSNILNVISSLSDRPENLKGSAERLFNAYENIIAFLNQNFREDKPEQLKKFFVYLYRKLKFIQIETPEINDALKIFETINERGIGLNPMDLLKNLIFRQVDRKEFTKLNTKWQQLVSILAKNNEKPLRFLRYFIMANYNVNSPKGDEILREDEIYNWITKPENTIQCNYEKEPFDFVSLLIENAEIYVKYFKGEDQFGQNIFLNNIRKLGGGSFRQHLILLLAGRKLSKPLFDHLAKQIETLIFFYFITREPTKEFERNFSKWAKDLLTIQTADELDQFIKDKIKPEVDEKRNSYRSSFLELNQNSVQHYRMRYILAKIAQYVDQQRLGSYIPQTLDSYITTGIEIEHILPFTPEKGLREKIGEEYDEVKIKLGNLTLLEKSINASIGNNDFYGHKVGEYSKSSIYLTKSISKLENVGTNTAITRLNQRLKSFTAWNCSTITERQELLFDLSKSIWEVDYINEQKERPMANIGNSYATP</sequence>
<evidence type="ECO:0000313" key="4">
    <source>
        <dbReference type="Proteomes" id="UP000289792"/>
    </source>
</evidence>
<feature type="domain" description="GmrSD restriction endonucleases N-terminal" evidence="1">
    <location>
        <begin position="22"/>
        <end position="231"/>
    </location>
</feature>
<keyword evidence="4" id="KW-1185">Reference proteome</keyword>
<dbReference type="InterPro" id="IPR011089">
    <property type="entry name" value="GmrSD_C"/>
</dbReference>
<dbReference type="RefSeq" id="WP_129016078.1">
    <property type="nucleotide sequence ID" value="NZ_SDDZ01000002.1"/>
</dbReference>
<evidence type="ECO:0000259" key="1">
    <source>
        <dbReference type="Pfam" id="PF03235"/>
    </source>
</evidence>